<feature type="signal peptide" evidence="1">
    <location>
        <begin position="1"/>
        <end position="25"/>
    </location>
</feature>
<sequence>MKHTSMINKKLILCLLFFIPALAFAQVTDYNRQYFNAKQLFREGKYNLAMEAFKPLIPYASNNQFSEYAAFYYALAAHNQGYNAVAKDMFNQLKTLHPDWDKMDEVNFWLGKVYLDNKDYFQGIKILASIKDKKMEKEIEALKTKALAPVTDVETLKMMREEYPKDEVVGKALVNALAKDMADKDSRALLETLISQYNLKRSDYFPETPKTIHKDTYTVSVLLPFMVSTLEPTPGRKRNQIVLDFYEGMKLAADTLAKQNVKISLRAYDTDRNTEKIKTLLKTDELKSSDLLVGPFFPEENKAIQDFSLENKINVFNPFSNNSDVIGTNPYAFLYQPSVETMGRKSGEFMAASVRKKNCIVFYGTSRRDSLLAATFVDKARERGLKVLGSHRITKDNLGKVVGTLATATEYDEYKYAKQFTLRKDSLGGIFVASDDALIYTKVLGAVDTRGDSALVLGSEDWLEQTALELDKYSSLPVAFIAPNVSLTNNPYLIAFNRKFIRTHGRTPSLYARMGYEFMLFAGNQLHKNGAYFQESMNKEKYIPGYLTQGFNYEFSRDNQLIPFIRFRHGKAVLLDKR</sequence>
<dbReference type="EMBL" id="JBHTKA010000001">
    <property type="protein sequence ID" value="MFD0999143.1"/>
    <property type="molecule type" value="Genomic_DNA"/>
</dbReference>
<dbReference type="SUPFAM" id="SSF48452">
    <property type="entry name" value="TPR-like"/>
    <property type="match status" value="1"/>
</dbReference>
<dbReference type="InterPro" id="IPR028082">
    <property type="entry name" value="Peripla_BP_I"/>
</dbReference>
<dbReference type="Proteomes" id="UP001597112">
    <property type="component" value="Unassembled WGS sequence"/>
</dbReference>
<evidence type="ECO:0000256" key="1">
    <source>
        <dbReference type="SAM" id="SignalP"/>
    </source>
</evidence>
<dbReference type="Gene3D" id="1.25.40.10">
    <property type="entry name" value="Tetratricopeptide repeat domain"/>
    <property type="match status" value="1"/>
</dbReference>
<gene>
    <name evidence="2" type="ORF">ACFQ21_07485</name>
</gene>
<organism evidence="2 3">
    <name type="scientific">Ohtaekwangia kribbensis</name>
    <dbReference type="NCBI Taxonomy" id="688913"/>
    <lineage>
        <taxon>Bacteria</taxon>
        <taxon>Pseudomonadati</taxon>
        <taxon>Bacteroidota</taxon>
        <taxon>Cytophagia</taxon>
        <taxon>Cytophagales</taxon>
        <taxon>Fulvivirgaceae</taxon>
        <taxon>Ohtaekwangia</taxon>
    </lineage>
</organism>
<keyword evidence="3" id="KW-1185">Reference proteome</keyword>
<dbReference type="CDD" id="cd06268">
    <property type="entry name" value="PBP1_ABC_transporter_LIVBP-like"/>
    <property type="match status" value="1"/>
</dbReference>
<comment type="caution">
    <text evidence="2">The sequence shown here is derived from an EMBL/GenBank/DDBJ whole genome shotgun (WGS) entry which is preliminary data.</text>
</comment>
<reference evidence="3" key="1">
    <citation type="journal article" date="2019" name="Int. J. Syst. Evol. Microbiol.">
        <title>The Global Catalogue of Microorganisms (GCM) 10K type strain sequencing project: providing services to taxonomists for standard genome sequencing and annotation.</title>
        <authorList>
            <consortium name="The Broad Institute Genomics Platform"/>
            <consortium name="The Broad Institute Genome Sequencing Center for Infectious Disease"/>
            <person name="Wu L."/>
            <person name="Ma J."/>
        </authorList>
    </citation>
    <scope>NUCLEOTIDE SEQUENCE [LARGE SCALE GENOMIC DNA]</scope>
    <source>
        <strain evidence="3">CCUG 58938</strain>
    </source>
</reference>
<name>A0ABW3JZZ8_9BACT</name>
<proteinExistence type="predicted"/>
<dbReference type="SUPFAM" id="SSF53822">
    <property type="entry name" value="Periplasmic binding protein-like I"/>
    <property type="match status" value="1"/>
</dbReference>
<accession>A0ABW3JZZ8</accession>
<evidence type="ECO:0000313" key="2">
    <source>
        <dbReference type="EMBL" id="MFD0999143.1"/>
    </source>
</evidence>
<dbReference type="Gene3D" id="3.40.50.2300">
    <property type="match status" value="2"/>
</dbReference>
<evidence type="ECO:0000313" key="3">
    <source>
        <dbReference type="Proteomes" id="UP001597112"/>
    </source>
</evidence>
<feature type="chain" id="PRO_5046007841" description="ABC-type branched-chain amino acid transport system, substrate-binding protein" evidence="1">
    <location>
        <begin position="26"/>
        <end position="578"/>
    </location>
</feature>
<protein>
    <recommendedName>
        <fullName evidence="4">ABC-type branched-chain amino acid transport system, substrate-binding protein</fullName>
    </recommendedName>
</protein>
<keyword evidence="1" id="KW-0732">Signal</keyword>
<evidence type="ECO:0008006" key="4">
    <source>
        <dbReference type="Google" id="ProtNLM"/>
    </source>
</evidence>
<dbReference type="InterPro" id="IPR011990">
    <property type="entry name" value="TPR-like_helical_dom_sf"/>
</dbReference>